<evidence type="ECO:0000256" key="1">
    <source>
        <dbReference type="SAM" id="Phobius"/>
    </source>
</evidence>
<sequence length="43" mass="5186">MRLFRTLVKFEIKSAVGFERIFVIAQSVRFYIWGFGFVFGMYK</sequence>
<organism evidence="2 3">
    <name type="scientific">Mannheimia succiniciproducens (strain KCTC 0769BP / MBEL55E)</name>
    <dbReference type="NCBI Taxonomy" id="221988"/>
    <lineage>
        <taxon>Bacteria</taxon>
        <taxon>Pseudomonadati</taxon>
        <taxon>Pseudomonadota</taxon>
        <taxon>Gammaproteobacteria</taxon>
        <taxon>Pasteurellales</taxon>
        <taxon>Pasteurellaceae</taxon>
        <taxon>Basfia</taxon>
    </lineage>
</organism>
<name>Q65V27_MANSM</name>
<dbReference type="STRING" id="221988.MS0576"/>
<evidence type="ECO:0000313" key="2">
    <source>
        <dbReference type="EMBL" id="AAU37183.1"/>
    </source>
</evidence>
<protein>
    <submittedName>
        <fullName evidence="2">Uncharacterized protein</fullName>
    </submittedName>
</protein>
<keyword evidence="3" id="KW-1185">Reference proteome</keyword>
<reference evidence="2 3" key="1">
    <citation type="journal article" date="2004" name="Nat. Biotechnol.">
        <title>The genome sequence of the capnophilic rumen bacterium Mannheimia succiniciproducens.</title>
        <authorList>
            <person name="Hong S.H."/>
            <person name="Kim J.S."/>
            <person name="Lee S.Y."/>
            <person name="In Y.H."/>
            <person name="Choi S.S."/>
            <person name="Rih J.-K."/>
            <person name="Kim C.H."/>
            <person name="Jeong H."/>
            <person name="Hur C.G."/>
            <person name="Kim J.J."/>
        </authorList>
    </citation>
    <scope>NUCLEOTIDE SEQUENCE [LARGE SCALE GENOMIC DNA]</scope>
    <source>
        <strain evidence="3">KCTC 0769BP / MBEL55E</strain>
    </source>
</reference>
<accession>Q65V27</accession>
<evidence type="ECO:0000313" key="3">
    <source>
        <dbReference type="Proteomes" id="UP000000607"/>
    </source>
</evidence>
<dbReference type="KEGG" id="msu:MS0576"/>
<dbReference type="HOGENOM" id="CLU_3235737_0_0_6"/>
<feature type="transmembrane region" description="Helical" evidence="1">
    <location>
        <begin position="21"/>
        <end position="42"/>
    </location>
</feature>
<proteinExistence type="predicted"/>
<dbReference type="EMBL" id="AE016827">
    <property type="protein sequence ID" value="AAU37183.1"/>
    <property type="molecule type" value="Genomic_DNA"/>
</dbReference>
<keyword evidence="1" id="KW-1133">Transmembrane helix</keyword>
<dbReference type="Proteomes" id="UP000000607">
    <property type="component" value="Chromosome"/>
</dbReference>
<dbReference type="AlphaFoldDB" id="Q65V27"/>
<gene>
    <name evidence="2" type="ordered locus">MS0576</name>
</gene>
<keyword evidence="1" id="KW-0472">Membrane</keyword>
<keyword evidence="1" id="KW-0812">Transmembrane</keyword>